<evidence type="ECO:0000313" key="5">
    <source>
        <dbReference type="EMBL" id="SEB09746.1"/>
    </source>
</evidence>
<keyword evidence="6" id="KW-1185">Reference proteome</keyword>
<dbReference type="EMBL" id="FNRA01000010">
    <property type="protein sequence ID" value="SEB09746.1"/>
    <property type="molecule type" value="Genomic_DNA"/>
</dbReference>
<dbReference type="InterPro" id="IPR037923">
    <property type="entry name" value="HTH-like"/>
</dbReference>
<dbReference type="Proteomes" id="UP000198850">
    <property type="component" value="Unassembled WGS sequence"/>
</dbReference>
<sequence length="289" mass="33520">MIKQTFPIYDVSSLSGFKREDFLISRFAPYLSIHENLREAHKHSFYHVMLFTEGTGKHTIDFQTFPVRPYQMYFMIPGQVHSWQFEGHVDGYVLNFSVSFLDTLLLKPDYLEQFPFFNGAISETVIELPGQLRHRIVQLFESLVHESEVPELLAIDMVQTLMLQIFILVGRLSIGNTSSVVNSYSYLLLKKFQKLIGQHYKSLRLPKDYAECMFITPNHLNALCKNALGLSAGEVIRNRITLEAKRLLTNKALSIAEISCQLNFTDNSYFSKFYKKHTGFTPEEFRKQH</sequence>
<dbReference type="OrthoDB" id="2585681at2"/>
<evidence type="ECO:0000256" key="1">
    <source>
        <dbReference type="ARBA" id="ARBA00023015"/>
    </source>
</evidence>
<dbReference type="SMART" id="SM00342">
    <property type="entry name" value="HTH_ARAC"/>
    <property type="match status" value="1"/>
</dbReference>
<dbReference type="STRING" id="425514.SAMN05443550_110122"/>
<dbReference type="Pfam" id="PF02311">
    <property type="entry name" value="AraC_binding"/>
    <property type="match status" value="1"/>
</dbReference>
<evidence type="ECO:0000256" key="2">
    <source>
        <dbReference type="ARBA" id="ARBA00023125"/>
    </source>
</evidence>
<dbReference type="Gene3D" id="2.60.120.10">
    <property type="entry name" value="Jelly Rolls"/>
    <property type="match status" value="1"/>
</dbReference>
<name>A0A1H4GJG5_9SPHI</name>
<protein>
    <submittedName>
        <fullName evidence="5">Transcriptional regulator, AraC family</fullName>
    </submittedName>
</protein>
<dbReference type="GO" id="GO:0043565">
    <property type="term" value="F:sequence-specific DNA binding"/>
    <property type="evidence" value="ECO:0007669"/>
    <property type="project" value="InterPro"/>
</dbReference>
<dbReference type="PANTHER" id="PTHR43280:SF32">
    <property type="entry name" value="TRANSCRIPTIONAL REGULATORY PROTEIN"/>
    <property type="match status" value="1"/>
</dbReference>
<keyword evidence="2" id="KW-0238">DNA-binding</keyword>
<keyword evidence="3" id="KW-0804">Transcription</keyword>
<dbReference type="InterPro" id="IPR003313">
    <property type="entry name" value="AraC-bd"/>
</dbReference>
<keyword evidence="1" id="KW-0805">Transcription regulation</keyword>
<dbReference type="PRINTS" id="PR00032">
    <property type="entry name" value="HTHARAC"/>
</dbReference>
<dbReference type="AlphaFoldDB" id="A0A1H4GJG5"/>
<evidence type="ECO:0000313" key="6">
    <source>
        <dbReference type="Proteomes" id="UP000198850"/>
    </source>
</evidence>
<reference evidence="5 6" key="1">
    <citation type="submission" date="2016-10" db="EMBL/GenBank/DDBJ databases">
        <authorList>
            <person name="de Groot N.N."/>
        </authorList>
    </citation>
    <scope>NUCLEOTIDE SEQUENCE [LARGE SCALE GENOMIC DNA]</scope>
    <source>
        <strain evidence="5 6">DSM 19033</strain>
    </source>
</reference>
<evidence type="ECO:0000256" key="3">
    <source>
        <dbReference type="ARBA" id="ARBA00023163"/>
    </source>
</evidence>
<dbReference type="SUPFAM" id="SSF46689">
    <property type="entry name" value="Homeodomain-like"/>
    <property type="match status" value="1"/>
</dbReference>
<dbReference type="InterPro" id="IPR014710">
    <property type="entry name" value="RmlC-like_jellyroll"/>
</dbReference>
<evidence type="ECO:0000259" key="4">
    <source>
        <dbReference type="PROSITE" id="PS01124"/>
    </source>
</evidence>
<dbReference type="Pfam" id="PF12833">
    <property type="entry name" value="HTH_18"/>
    <property type="match status" value="1"/>
</dbReference>
<proteinExistence type="predicted"/>
<accession>A0A1H4GJG5</accession>
<feature type="domain" description="HTH araC/xylS-type" evidence="4">
    <location>
        <begin position="190"/>
        <end position="288"/>
    </location>
</feature>
<dbReference type="InterPro" id="IPR009057">
    <property type="entry name" value="Homeodomain-like_sf"/>
</dbReference>
<gene>
    <name evidence="5" type="ORF">SAMN05443550_110122</name>
</gene>
<dbReference type="Gene3D" id="1.10.10.60">
    <property type="entry name" value="Homeodomain-like"/>
    <property type="match status" value="1"/>
</dbReference>
<dbReference type="InterPro" id="IPR020449">
    <property type="entry name" value="Tscrpt_reg_AraC-type_HTH"/>
</dbReference>
<dbReference type="GO" id="GO:0003700">
    <property type="term" value="F:DNA-binding transcription factor activity"/>
    <property type="evidence" value="ECO:0007669"/>
    <property type="project" value="InterPro"/>
</dbReference>
<dbReference type="InterPro" id="IPR018060">
    <property type="entry name" value="HTH_AraC"/>
</dbReference>
<dbReference type="PANTHER" id="PTHR43280">
    <property type="entry name" value="ARAC-FAMILY TRANSCRIPTIONAL REGULATOR"/>
    <property type="match status" value="1"/>
</dbReference>
<organism evidence="5 6">
    <name type="scientific">Pedobacter hartonius</name>
    <dbReference type="NCBI Taxonomy" id="425514"/>
    <lineage>
        <taxon>Bacteria</taxon>
        <taxon>Pseudomonadati</taxon>
        <taxon>Bacteroidota</taxon>
        <taxon>Sphingobacteriia</taxon>
        <taxon>Sphingobacteriales</taxon>
        <taxon>Sphingobacteriaceae</taxon>
        <taxon>Pedobacter</taxon>
    </lineage>
</organism>
<dbReference type="SUPFAM" id="SSF51215">
    <property type="entry name" value="Regulatory protein AraC"/>
    <property type="match status" value="1"/>
</dbReference>
<dbReference type="PROSITE" id="PS01124">
    <property type="entry name" value="HTH_ARAC_FAMILY_2"/>
    <property type="match status" value="1"/>
</dbReference>
<dbReference type="RefSeq" id="WP_090558802.1">
    <property type="nucleotide sequence ID" value="NZ_FNRA01000010.1"/>
</dbReference>